<dbReference type="Proteomes" id="UP000813461">
    <property type="component" value="Unassembled WGS sequence"/>
</dbReference>
<reference evidence="2" key="1">
    <citation type="journal article" date="2021" name="Nat. Commun.">
        <title>Genetic determinants of endophytism in the Arabidopsis root mycobiome.</title>
        <authorList>
            <person name="Mesny F."/>
            <person name="Miyauchi S."/>
            <person name="Thiergart T."/>
            <person name="Pickel B."/>
            <person name="Atanasova L."/>
            <person name="Karlsson M."/>
            <person name="Huettel B."/>
            <person name="Barry K.W."/>
            <person name="Haridas S."/>
            <person name="Chen C."/>
            <person name="Bauer D."/>
            <person name="Andreopoulos W."/>
            <person name="Pangilinan J."/>
            <person name="LaButti K."/>
            <person name="Riley R."/>
            <person name="Lipzen A."/>
            <person name="Clum A."/>
            <person name="Drula E."/>
            <person name="Henrissat B."/>
            <person name="Kohler A."/>
            <person name="Grigoriev I.V."/>
            <person name="Martin F.M."/>
            <person name="Hacquard S."/>
        </authorList>
    </citation>
    <scope>NUCLEOTIDE SEQUENCE</scope>
    <source>
        <strain evidence="2">MPI-SDFR-AT-0120</strain>
    </source>
</reference>
<keyword evidence="3" id="KW-1185">Reference proteome</keyword>
<organism evidence="2 3">
    <name type="scientific">Paraphoma chrysanthemicola</name>
    <dbReference type="NCBI Taxonomy" id="798071"/>
    <lineage>
        <taxon>Eukaryota</taxon>
        <taxon>Fungi</taxon>
        <taxon>Dikarya</taxon>
        <taxon>Ascomycota</taxon>
        <taxon>Pezizomycotina</taxon>
        <taxon>Dothideomycetes</taxon>
        <taxon>Pleosporomycetidae</taxon>
        <taxon>Pleosporales</taxon>
        <taxon>Pleosporineae</taxon>
        <taxon>Phaeosphaeriaceae</taxon>
        <taxon>Paraphoma</taxon>
    </lineage>
</organism>
<dbReference type="OrthoDB" id="3754992at2759"/>
<feature type="chain" id="PRO_5035450737" description="Secreted protein" evidence="1">
    <location>
        <begin position="22"/>
        <end position="172"/>
    </location>
</feature>
<comment type="caution">
    <text evidence="2">The sequence shown here is derived from an EMBL/GenBank/DDBJ whole genome shotgun (WGS) entry which is preliminary data.</text>
</comment>
<evidence type="ECO:0000313" key="2">
    <source>
        <dbReference type="EMBL" id="KAH7091455.1"/>
    </source>
</evidence>
<evidence type="ECO:0000256" key="1">
    <source>
        <dbReference type="SAM" id="SignalP"/>
    </source>
</evidence>
<evidence type="ECO:0008006" key="4">
    <source>
        <dbReference type="Google" id="ProtNLM"/>
    </source>
</evidence>
<gene>
    <name evidence="2" type="ORF">FB567DRAFT_546177</name>
</gene>
<sequence>MYLLSLLILYGLLGLMQSSSAIPAFLQDGYVGYIIAPMNETNEPPLSLSSPTPKIVPDDYTGYITAPMNSTNSSPDPALLYGHCNIGELYCFNEIVNDMGYPADQLDYQVCREDPKWPGCGTCATSGCKCEYICSHLAFECIGRDRYKMKYVCYNIRQKSGYGHGCARGICY</sequence>
<dbReference type="AlphaFoldDB" id="A0A8K0RFE0"/>
<evidence type="ECO:0000313" key="3">
    <source>
        <dbReference type="Proteomes" id="UP000813461"/>
    </source>
</evidence>
<feature type="signal peptide" evidence="1">
    <location>
        <begin position="1"/>
        <end position="21"/>
    </location>
</feature>
<keyword evidence="1" id="KW-0732">Signal</keyword>
<protein>
    <recommendedName>
        <fullName evidence="4">Secreted protein</fullName>
    </recommendedName>
</protein>
<proteinExistence type="predicted"/>
<accession>A0A8K0RFE0</accession>
<name>A0A8K0RFE0_9PLEO</name>
<dbReference type="EMBL" id="JAGMVJ010000004">
    <property type="protein sequence ID" value="KAH7091455.1"/>
    <property type="molecule type" value="Genomic_DNA"/>
</dbReference>